<feature type="transmembrane region" description="Helical" evidence="1">
    <location>
        <begin position="12"/>
        <end position="30"/>
    </location>
</feature>
<dbReference type="Proteomes" id="UP000184233">
    <property type="component" value="Unassembled WGS sequence"/>
</dbReference>
<reference evidence="3 4" key="1">
    <citation type="submission" date="2016-09" db="EMBL/GenBank/DDBJ databases">
        <title>Genome-resolved meta-omics ties microbial dynamics to process performance in biotechnology for thiocyanate degradation.</title>
        <authorList>
            <person name="Kantor R.S."/>
            <person name="Huddy R.J."/>
            <person name="Iyer R."/>
            <person name="Thomas B.C."/>
            <person name="Brown C.T."/>
            <person name="Anantharaman K."/>
            <person name="Tringe S."/>
            <person name="Hettich R.L."/>
            <person name="Harrison S.T."/>
            <person name="Banfield J.F."/>
        </authorList>
    </citation>
    <scope>NUCLEOTIDE SEQUENCE [LARGE SCALE GENOMIC DNA]</scope>
    <source>
        <strain evidence="3">59-99</strain>
    </source>
</reference>
<dbReference type="AlphaFoldDB" id="A0A1M3KV13"/>
<feature type="transmembrane region" description="Helical" evidence="1">
    <location>
        <begin position="257"/>
        <end position="275"/>
    </location>
</feature>
<feature type="transmembrane region" description="Helical" evidence="1">
    <location>
        <begin position="356"/>
        <end position="375"/>
    </location>
</feature>
<keyword evidence="1" id="KW-0812">Transmembrane</keyword>
<comment type="caution">
    <text evidence="3">The sequence shown here is derived from an EMBL/GenBank/DDBJ whole genome shotgun (WGS) entry which is preliminary data.</text>
</comment>
<gene>
    <name evidence="3" type="ORF">BGO89_12825</name>
</gene>
<dbReference type="EMBL" id="MKVH01000025">
    <property type="protein sequence ID" value="OJX56220.1"/>
    <property type="molecule type" value="Genomic_DNA"/>
</dbReference>
<feature type="transmembrane region" description="Helical" evidence="1">
    <location>
        <begin position="296"/>
        <end position="316"/>
    </location>
</feature>
<feature type="domain" description="Heparan-alpha-glucosaminide N-acetyltransferase catalytic" evidence="2">
    <location>
        <begin position="6"/>
        <end position="234"/>
    </location>
</feature>
<accession>A0A1M3KV13</accession>
<feature type="transmembrane region" description="Helical" evidence="1">
    <location>
        <begin position="322"/>
        <end position="344"/>
    </location>
</feature>
<protein>
    <recommendedName>
        <fullName evidence="2">Heparan-alpha-glucosaminide N-acetyltransferase catalytic domain-containing protein</fullName>
    </recommendedName>
</protein>
<sequence>MAQARRFIFLDVLRGLAALWMIQVHVLNVLLDPALRTGWFFDGLNISNGFVAPTFIFCAGSGLWIALSRKGEKFRHLTPELLDYLRRLSYILFWSYMLHVPFFSLDRTLYEPVENILPWLQIDVLQTIVYSSLAVLVVHALSRNLRTATWICGALAVVIMTGTAFVWLAGPIWWLPRPLSIMISPLPDSPFPLLPWSCYLFAGVFVTGIFMTSTDQRRLAMRMAIGSVLLTVVIFAIRNLPPMLPWDAIWWKTSPGLHLFRICGTVLGMSLLYLVEDRLQHSKVARGLQVIGNESLFIYISHLLIVYGSMGAIIRAATGLSYMGYGGVAIVYVIITLPLLGIMWWWHGFKRERPDLARRMLAVQVLWMILTFLLLPDDFDLVRMLLG</sequence>
<keyword evidence="1" id="KW-0472">Membrane</keyword>
<dbReference type="STRING" id="1895771.BGO89_12825"/>
<keyword evidence="1" id="KW-1133">Transmembrane helix</keyword>
<feature type="transmembrane region" description="Helical" evidence="1">
    <location>
        <begin position="88"/>
        <end position="104"/>
    </location>
</feature>
<evidence type="ECO:0000313" key="4">
    <source>
        <dbReference type="Proteomes" id="UP000184233"/>
    </source>
</evidence>
<feature type="transmembrane region" description="Helical" evidence="1">
    <location>
        <begin position="50"/>
        <end position="67"/>
    </location>
</feature>
<feature type="transmembrane region" description="Helical" evidence="1">
    <location>
        <begin position="150"/>
        <end position="173"/>
    </location>
</feature>
<evidence type="ECO:0000256" key="1">
    <source>
        <dbReference type="SAM" id="Phobius"/>
    </source>
</evidence>
<organism evidence="3 4">
    <name type="scientific">Candidatus Kapaibacterium thiocyanatum</name>
    <dbReference type="NCBI Taxonomy" id="1895771"/>
    <lineage>
        <taxon>Bacteria</taxon>
        <taxon>Pseudomonadati</taxon>
        <taxon>Candidatus Kapaibacteriota</taxon>
        <taxon>Candidatus Kapaibacteriia</taxon>
        <taxon>Candidatus Kapaibacteriales</taxon>
        <taxon>Candidatus Kapaibacteriaceae</taxon>
        <taxon>Candidatus Kapaibacterium</taxon>
    </lineage>
</organism>
<dbReference type="Pfam" id="PF07786">
    <property type="entry name" value="HGSNAT_cat"/>
    <property type="match status" value="1"/>
</dbReference>
<feature type="transmembrane region" description="Helical" evidence="1">
    <location>
        <begin position="193"/>
        <end position="212"/>
    </location>
</feature>
<dbReference type="InterPro" id="IPR012429">
    <property type="entry name" value="HGSNAT_cat"/>
</dbReference>
<feature type="transmembrane region" description="Helical" evidence="1">
    <location>
        <begin position="219"/>
        <end position="237"/>
    </location>
</feature>
<feature type="transmembrane region" description="Helical" evidence="1">
    <location>
        <begin position="116"/>
        <end position="138"/>
    </location>
</feature>
<evidence type="ECO:0000313" key="3">
    <source>
        <dbReference type="EMBL" id="OJX56220.1"/>
    </source>
</evidence>
<evidence type="ECO:0000259" key="2">
    <source>
        <dbReference type="Pfam" id="PF07786"/>
    </source>
</evidence>
<name>A0A1M3KV13_9BACT</name>
<proteinExistence type="predicted"/>